<proteinExistence type="inferred from homology"/>
<comment type="similarity">
    <text evidence="2">Belongs to the ELP6 family.</text>
</comment>
<evidence type="ECO:0000313" key="6">
    <source>
        <dbReference type="Proteomes" id="UP000824782"/>
    </source>
</evidence>
<dbReference type="AlphaFoldDB" id="A0AAV6YYS0"/>
<dbReference type="GO" id="GO:0002098">
    <property type="term" value="P:tRNA wobble uridine modification"/>
    <property type="evidence" value="ECO:0007669"/>
    <property type="project" value="InterPro"/>
</dbReference>
<reference evidence="5" key="1">
    <citation type="thesis" date="2020" institute="ProQuest LLC" country="789 East Eisenhower Parkway, Ann Arbor, MI, USA">
        <title>Comparative Genomics and Chromosome Evolution.</title>
        <authorList>
            <person name="Mudd A.B."/>
        </authorList>
    </citation>
    <scope>NUCLEOTIDE SEQUENCE</scope>
    <source>
        <strain evidence="5">237g6f4</strain>
        <tissue evidence="5">Blood</tissue>
    </source>
</reference>
<keyword evidence="6" id="KW-1185">Reference proteome</keyword>
<evidence type="ECO:0000256" key="3">
    <source>
        <dbReference type="ARBA" id="ARBA00020263"/>
    </source>
</evidence>
<dbReference type="Pfam" id="PF09807">
    <property type="entry name" value="ELP6"/>
    <property type="match status" value="1"/>
</dbReference>
<organism evidence="5 6">
    <name type="scientific">Engystomops pustulosus</name>
    <name type="common">Tungara frog</name>
    <name type="synonym">Physalaemus pustulosus</name>
    <dbReference type="NCBI Taxonomy" id="76066"/>
    <lineage>
        <taxon>Eukaryota</taxon>
        <taxon>Metazoa</taxon>
        <taxon>Chordata</taxon>
        <taxon>Craniata</taxon>
        <taxon>Vertebrata</taxon>
        <taxon>Euteleostomi</taxon>
        <taxon>Amphibia</taxon>
        <taxon>Batrachia</taxon>
        <taxon>Anura</taxon>
        <taxon>Neobatrachia</taxon>
        <taxon>Hyloidea</taxon>
        <taxon>Leptodactylidae</taxon>
        <taxon>Leiuperinae</taxon>
        <taxon>Engystomops</taxon>
    </lineage>
</organism>
<dbReference type="Proteomes" id="UP000824782">
    <property type="component" value="Unassembled WGS sequence"/>
</dbReference>
<evidence type="ECO:0000256" key="2">
    <source>
        <dbReference type="ARBA" id="ARBA00008837"/>
    </source>
</evidence>
<evidence type="ECO:0000313" key="5">
    <source>
        <dbReference type="EMBL" id="KAG8540359.1"/>
    </source>
</evidence>
<dbReference type="CDD" id="cd19495">
    <property type="entry name" value="Elp6"/>
    <property type="match status" value="1"/>
</dbReference>
<dbReference type="PANTHER" id="PTHR16184">
    <property type="entry name" value="ELONGATOR COMPLEX PROTEIN 6"/>
    <property type="match status" value="1"/>
</dbReference>
<gene>
    <name evidence="5" type="ORF">GDO81_019445</name>
</gene>
<sequence>MGEGPVECAVYYIHRCSASFRNGSDLRPLYNFITAALAPPAGGEWKCPVLIIDDVSVLLSLGVTSVQVLDFIHYCRAGVCSRYQGNVVCLVQGDEGSEDAEYELLLRSLCHQSGLLLQVEGLVTGFCKDVHGELTITRRTHNTERPVTYQYKIHDKSVSFFARGLSAAVL</sequence>
<dbReference type="PANTHER" id="PTHR16184:SF6">
    <property type="entry name" value="ELONGATOR COMPLEX PROTEIN 6"/>
    <property type="match status" value="1"/>
</dbReference>
<dbReference type="Gene3D" id="3.40.50.300">
    <property type="entry name" value="P-loop containing nucleotide triphosphate hydrolases"/>
    <property type="match status" value="1"/>
</dbReference>
<dbReference type="InterPro" id="IPR027417">
    <property type="entry name" value="P-loop_NTPase"/>
</dbReference>
<protein>
    <recommendedName>
        <fullName evidence="3">Elongator complex protein 6</fullName>
    </recommendedName>
    <alternativeName>
        <fullName evidence="4">Protein TMEM103</fullName>
    </alternativeName>
</protein>
<comment type="pathway">
    <text evidence="1">tRNA modification; 5-methoxycarbonylmethyl-2-thiouridine-tRNA biosynthesis.</text>
</comment>
<dbReference type="InterPro" id="IPR018627">
    <property type="entry name" value="ELP6"/>
</dbReference>
<accession>A0AAV6YYS0</accession>
<dbReference type="GO" id="GO:0033588">
    <property type="term" value="C:elongator holoenzyme complex"/>
    <property type="evidence" value="ECO:0007669"/>
    <property type="project" value="InterPro"/>
</dbReference>
<comment type="caution">
    <text evidence="5">The sequence shown here is derived from an EMBL/GenBank/DDBJ whole genome shotgun (WGS) entry which is preliminary data.</text>
</comment>
<name>A0AAV6YYS0_ENGPU</name>
<evidence type="ECO:0000256" key="4">
    <source>
        <dbReference type="ARBA" id="ARBA00045027"/>
    </source>
</evidence>
<dbReference type="EMBL" id="WNYA01010723">
    <property type="protein sequence ID" value="KAG8540359.1"/>
    <property type="molecule type" value="Genomic_DNA"/>
</dbReference>
<evidence type="ECO:0000256" key="1">
    <source>
        <dbReference type="ARBA" id="ARBA00005043"/>
    </source>
</evidence>